<feature type="repeat" description="PPR" evidence="1">
    <location>
        <begin position="144"/>
        <end position="178"/>
    </location>
</feature>
<dbReference type="InterPro" id="IPR002885">
    <property type="entry name" value="PPR_rpt"/>
</dbReference>
<dbReference type="GO" id="GO:0003730">
    <property type="term" value="F:mRNA 3'-UTR binding"/>
    <property type="evidence" value="ECO:0007669"/>
    <property type="project" value="TreeGrafter"/>
</dbReference>
<dbReference type="EMBL" id="JH431471">
    <property type="status" value="NOT_ANNOTATED_CDS"/>
    <property type="molecule type" value="Genomic_DNA"/>
</dbReference>
<dbReference type="PANTHER" id="PTHR46669:SF1">
    <property type="entry name" value="LEUCINE-RICH PPR MOTIF-CONTAINING PROTEIN, MITOCHONDRIAL"/>
    <property type="match status" value="1"/>
</dbReference>
<dbReference type="OMA" id="HIDRNKI"/>
<feature type="repeat" description="PPR" evidence="1">
    <location>
        <begin position="179"/>
        <end position="213"/>
    </location>
</feature>
<keyword evidence="3" id="KW-1185">Reference proteome</keyword>
<protein>
    <recommendedName>
        <fullName evidence="4">Pentacotripeptide-repeat region of PRORP domain-containing protein</fullName>
    </recommendedName>
</protein>
<evidence type="ECO:0008006" key="4">
    <source>
        <dbReference type="Google" id="ProtNLM"/>
    </source>
</evidence>
<accession>T1IT81</accession>
<dbReference type="GO" id="GO:0070129">
    <property type="term" value="P:regulation of mitochondrial translation"/>
    <property type="evidence" value="ECO:0007669"/>
    <property type="project" value="TreeGrafter"/>
</dbReference>
<reference evidence="2" key="2">
    <citation type="submission" date="2015-02" db="UniProtKB">
        <authorList>
            <consortium name="EnsemblMetazoa"/>
        </authorList>
    </citation>
    <scope>IDENTIFICATION</scope>
</reference>
<dbReference type="PhylomeDB" id="T1IT81"/>
<dbReference type="Gene3D" id="1.25.40.10">
    <property type="entry name" value="Tetratricopeptide repeat domain"/>
    <property type="match status" value="2"/>
</dbReference>
<organism evidence="2 3">
    <name type="scientific">Strigamia maritima</name>
    <name type="common">European centipede</name>
    <name type="synonym">Geophilus maritimus</name>
    <dbReference type="NCBI Taxonomy" id="126957"/>
    <lineage>
        <taxon>Eukaryota</taxon>
        <taxon>Metazoa</taxon>
        <taxon>Ecdysozoa</taxon>
        <taxon>Arthropoda</taxon>
        <taxon>Myriapoda</taxon>
        <taxon>Chilopoda</taxon>
        <taxon>Pleurostigmophora</taxon>
        <taxon>Geophilomorpha</taxon>
        <taxon>Linotaeniidae</taxon>
        <taxon>Strigamia</taxon>
    </lineage>
</organism>
<dbReference type="InterPro" id="IPR033490">
    <property type="entry name" value="LRP130"/>
</dbReference>
<dbReference type="eggNOG" id="KOG4318">
    <property type="taxonomic scope" value="Eukaryota"/>
</dbReference>
<dbReference type="InterPro" id="IPR011990">
    <property type="entry name" value="TPR-like_helical_dom_sf"/>
</dbReference>
<dbReference type="Proteomes" id="UP000014500">
    <property type="component" value="Unassembled WGS sequence"/>
</dbReference>
<dbReference type="GO" id="GO:0005739">
    <property type="term" value="C:mitochondrion"/>
    <property type="evidence" value="ECO:0007669"/>
    <property type="project" value="TreeGrafter"/>
</dbReference>
<evidence type="ECO:0000313" key="2">
    <source>
        <dbReference type="EnsemblMetazoa" id="SMAR004325-PA"/>
    </source>
</evidence>
<dbReference type="PANTHER" id="PTHR46669">
    <property type="entry name" value="LEUCINE-RICH PPR MOTIF-CONTAINING PROTEIN, MITOCHONDRIAL"/>
    <property type="match status" value="1"/>
</dbReference>
<dbReference type="AlphaFoldDB" id="T1IT81"/>
<dbReference type="HOGENOM" id="CLU_006166_0_0_1"/>
<name>T1IT81_STRMM</name>
<reference evidence="3" key="1">
    <citation type="submission" date="2011-05" db="EMBL/GenBank/DDBJ databases">
        <authorList>
            <person name="Richards S.R."/>
            <person name="Qu J."/>
            <person name="Jiang H."/>
            <person name="Jhangiani S.N."/>
            <person name="Agravi P."/>
            <person name="Goodspeed R."/>
            <person name="Gross S."/>
            <person name="Mandapat C."/>
            <person name="Jackson L."/>
            <person name="Mathew T."/>
            <person name="Pu L."/>
            <person name="Thornton R."/>
            <person name="Saada N."/>
            <person name="Wilczek-Boney K.B."/>
            <person name="Lee S."/>
            <person name="Kovar C."/>
            <person name="Wu Y."/>
            <person name="Scherer S.E."/>
            <person name="Worley K.C."/>
            <person name="Muzny D.M."/>
            <person name="Gibbs R."/>
        </authorList>
    </citation>
    <scope>NUCLEOTIDE SEQUENCE</scope>
    <source>
        <strain evidence="3">Brora</strain>
    </source>
</reference>
<dbReference type="Pfam" id="PF13041">
    <property type="entry name" value="PPR_2"/>
    <property type="match status" value="1"/>
</dbReference>
<sequence length="959" mass="111374">MAKRNMAYICRSLCRSSFTEKKYKKAEVDNLIATIDKLDMAIRKVSRISIKDVEIVFKHFINSGKTEPKDSLLVIRCCGELLPEEKLETRTTLVTEIWNSFEESGGFFDVYHYNELLKVHFENEHKFNPMDFLSKMEFKHIMPNKTTYELLIANYCQQGDTEGAKQILHYMKDKGLPINERTFNNLILGHSKADKLLDAKNILNAMRKSGLEPGIRSYSPILNLFAVKGDMQSMRQMFEIMEKKNVFLLDKHYLDIIYHLAKNCHTQHIMKMMNKFVAFNQDCMTCIVKLVNCDQDEIALQLLNEMTPTTLSNGYVLPCGGFLIRQLVRVERPVDKIIRICADLKSRGVNKIALETATQNALIHEKTGHAFAFIMAMKNEGLPVRTHYFWPILLQLKKQKEDESKLYEVIKLMKDYDCPAEYRTLIDYFYPNIDTNVYKNVISRLENLGYNIESVAIPLVEHYIMQNELEKAVALMNEHVKRINMISMTKALAQACETTGDVNSTLNILQMLKSKNHTDSSLDVYGKFLINYCRQERRNEHKTERILRGMLDKKLSITHKVKAEIQNYMKVAANHPINELLCKLVISQVIPQVIEKNTIRTTVEELEIQLIDRMNKNKNTKGILVKLLIYFCRDNNLERAEELKAELDSLGVNYMDGIMMLLMELYSNHDRIVEAKQILKKLKTDRPNLAIDERKLLNFAAALVRVGEDEEGLQFLEEQEVEIVSVKKEMAAWRLVDAAADKGNVVLTQRLFDVIMKRKLCKPSNKILGPIIKSYCIKGDLKGAVVKFEEICKMYRCTPWRSHLLERLIEDEDTEGIHKIIELNSKIHGKENTMYDLAFSFLYCGKLRDAHKIFHNTGFRAKQDRLDLQCKRLIEENRICVLEDLVRTTRDLLDINRDRMFYYLLTAYGKVNDFDKALEVWMMMQEECVAPSDRTLRCLANILQENNKPVPFAVPEFNS</sequence>
<evidence type="ECO:0000256" key="1">
    <source>
        <dbReference type="PROSITE-ProRule" id="PRU00708"/>
    </source>
</evidence>
<proteinExistence type="predicted"/>
<dbReference type="GO" id="GO:0005634">
    <property type="term" value="C:nucleus"/>
    <property type="evidence" value="ECO:0007669"/>
    <property type="project" value="TreeGrafter"/>
</dbReference>
<dbReference type="PROSITE" id="PS51375">
    <property type="entry name" value="PPR"/>
    <property type="match status" value="2"/>
</dbReference>
<dbReference type="Pfam" id="PF01535">
    <property type="entry name" value="PPR"/>
    <property type="match status" value="2"/>
</dbReference>
<evidence type="ECO:0000313" key="3">
    <source>
        <dbReference type="Proteomes" id="UP000014500"/>
    </source>
</evidence>
<dbReference type="EnsemblMetazoa" id="SMAR004325-RA">
    <property type="protein sequence ID" value="SMAR004325-PA"/>
    <property type="gene ID" value="SMAR004325"/>
</dbReference>
<dbReference type="NCBIfam" id="TIGR00756">
    <property type="entry name" value="PPR"/>
    <property type="match status" value="2"/>
</dbReference>
<dbReference type="STRING" id="126957.T1IT81"/>